<dbReference type="InterPro" id="IPR003439">
    <property type="entry name" value="ABC_transporter-like_ATP-bd"/>
</dbReference>
<comment type="subcellular location">
    <subcellularLocation>
        <location evidence="1">Membrane</location>
        <topology evidence="1">Multi-pass membrane protein</topology>
    </subcellularLocation>
</comment>
<evidence type="ECO:0000256" key="2">
    <source>
        <dbReference type="ARBA" id="ARBA00022692"/>
    </source>
</evidence>
<feature type="domain" description="ABC transmembrane type-1" evidence="10">
    <location>
        <begin position="804"/>
        <end position="1089"/>
    </location>
</feature>
<feature type="transmembrane region" description="Helical" evidence="8">
    <location>
        <begin position="90"/>
        <end position="114"/>
    </location>
</feature>
<feature type="transmembrane region" description="Helical" evidence="8">
    <location>
        <begin position="191"/>
        <end position="213"/>
    </location>
</feature>
<organism evidence="11 12">
    <name type="scientific">Massariosphaeria phaeospora</name>
    <dbReference type="NCBI Taxonomy" id="100035"/>
    <lineage>
        <taxon>Eukaryota</taxon>
        <taxon>Fungi</taxon>
        <taxon>Dikarya</taxon>
        <taxon>Ascomycota</taxon>
        <taxon>Pezizomycotina</taxon>
        <taxon>Dothideomycetes</taxon>
        <taxon>Pleosporomycetidae</taxon>
        <taxon>Pleosporales</taxon>
        <taxon>Pleosporales incertae sedis</taxon>
        <taxon>Massariosphaeria</taxon>
    </lineage>
</organism>
<dbReference type="SMART" id="SM00382">
    <property type="entry name" value="AAA"/>
    <property type="match status" value="2"/>
</dbReference>
<evidence type="ECO:0000256" key="7">
    <source>
        <dbReference type="SAM" id="MobiDB-lite"/>
    </source>
</evidence>
<evidence type="ECO:0000259" key="10">
    <source>
        <dbReference type="PROSITE" id="PS50929"/>
    </source>
</evidence>
<evidence type="ECO:0000256" key="8">
    <source>
        <dbReference type="SAM" id="Phobius"/>
    </source>
</evidence>
<protein>
    <submittedName>
        <fullName evidence="11">Multidrug resistance protein-like protein 2</fullName>
    </submittedName>
</protein>
<dbReference type="OrthoDB" id="6500128at2759"/>
<feature type="transmembrane region" description="Helical" evidence="8">
    <location>
        <begin position="44"/>
        <end position="69"/>
    </location>
</feature>
<evidence type="ECO:0000256" key="1">
    <source>
        <dbReference type="ARBA" id="ARBA00004141"/>
    </source>
</evidence>
<evidence type="ECO:0000313" key="11">
    <source>
        <dbReference type="EMBL" id="KAF2868020.1"/>
    </source>
</evidence>
<comment type="caution">
    <text evidence="11">The sequence shown here is derived from an EMBL/GenBank/DDBJ whole genome shotgun (WGS) entry which is preliminary data.</text>
</comment>
<dbReference type="InterPro" id="IPR011527">
    <property type="entry name" value="ABC1_TM_dom"/>
</dbReference>
<dbReference type="SUPFAM" id="SSF52540">
    <property type="entry name" value="P-loop containing nucleoside triphosphate hydrolases"/>
    <property type="match status" value="2"/>
</dbReference>
<feature type="domain" description="ABC transmembrane type-1" evidence="10">
    <location>
        <begin position="47"/>
        <end position="338"/>
    </location>
</feature>
<dbReference type="Proteomes" id="UP000481861">
    <property type="component" value="Unassembled WGS sequence"/>
</dbReference>
<name>A0A7C8M2E4_9PLEO</name>
<dbReference type="PROSITE" id="PS00211">
    <property type="entry name" value="ABC_TRANSPORTER_1"/>
    <property type="match status" value="1"/>
</dbReference>
<reference evidence="11 12" key="1">
    <citation type="submission" date="2020-01" db="EMBL/GenBank/DDBJ databases">
        <authorList>
            <consortium name="DOE Joint Genome Institute"/>
            <person name="Haridas S."/>
            <person name="Albert R."/>
            <person name="Binder M."/>
            <person name="Bloem J."/>
            <person name="Labutti K."/>
            <person name="Salamov A."/>
            <person name="Andreopoulos B."/>
            <person name="Baker S.E."/>
            <person name="Barry K."/>
            <person name="Bills G."/>
            <person name="Bluhm B.H."/>
            <person name="Cannon C."/>
            <person name="Castanera R."/>
            <person name="Culley D.E."/>
            <person name="Daum C."/>
            <person name="Ezra D."/>
            <person name="Gonzalez J.B."/>
            <person name="Henrissat B."/>
            <person name="Kuo A."/>
            <person name="Liang C."/>
            <person name="Lipzen A."/>
            <person name="Lutzoni F."/>
            <person name="Magnuson J."/>
            <person name="Mondo S."/>
            <person name="Nolan M."/>
            <person name="Ohm R."/>
            <person name="Pangilinan J."/>
            <person name="Park H.-J.H."/>
            <person name="Ramirez L."/>
            <person name="Alfaro M."/>
            <person name="Sun H."/>
            <person name="Tritt A."/>
            <person name="Yoshinaga Y."/>
            <person name="Zwiers L.-H.L."/>
            <person name="Turgeon B.G."/>
            <person name="Goodwin S.B."/>
            <person name="Spatafora J.W."/>
            <person name="Crous P.W."/>
            <person name="Grigoriev I.V."/>
        </authorList>
    </citation>
    <scope>NUCLEOTIDE SEQUENCE [LARGE SCALE GENOMIC DNA]</scope>
    <source>
        <strain evidence="11 12">CBS 611.86</strain>
    </source>
</reference>
<accession>A0A7C8M2E4</accession>
<keyword evidence="2 8" id="KW-0812">Transmembrane</keyword>
<gene>
    <name evidence="11" type="ORF">BDV95DRAFT_168261</name>
</gene>
<dbReference type="GO" id="GO:0005743">
    <property type="term" value="C:mitochondrial inner membrane"/>
    <property type="evidence" value="ECO:0007669"/>
    <property type="project" value="TreeGrafter"/>
</dbReference>
<keyword evidence="3" id="KW-0547">Nucleotide-binding</keyword>
<feature type="domain" description="ABC transporter" evidence="9">
    <location>
        <begin position="1122"/>
        <end position="1373"/>
    </location>
</feature>
<dbReference type="InterPro" id="IPR003593">
    <property type="entry name" value="AAA+_ATPase"/>
</dbReference>
<feature type="region of interest" description="Disordered" evidence="7">
    <location>
        <begin position="756"/>
        <end position="781"/>
    </location>
</feature>
<keyword evidence="12" id="KW-1185">Reference proteome</keyword>
<dbReference type="InterPro" id="IPR027417">
    <property type="entry name" value="P-loop_NTPase"/>
</dbReference>
<dbReference type="EMBL" id="JAADJZ010000021">
    <property type="protein sequence ID" value="KAF2868020.1"/>
    <property type="molecule type" value="Genomic_DNA"/>
</dbReference>
<feature type="transmembrane region" description="Helical" evidence="8">
    <location>
        <begin position="801"/>
        <end position="824"/>
    </location>
</feature>
<feature type="domain" description="ABC transporter" evidence="9">
    <location>
        <begin position="375"/>
        <end position="613"/>
    </location>
</feature>
<evidence type="ECO:0000256" key="5">
    <source>
        <dbReference type="ARBA" id="ARBA00022989"/>
    </source>
</evidence>
<dbReference type="GO" id="GO:0090374">
    <property type="term" value="P:oligopeptide export from mitochondrion"/>
    <property type="evidence" value="ECO:0007669"/>
    <property type="project" value="TreeGrafter"/>
</dbReference>
<sequence>MTSVSNRTDEQKKVDSVEDAEHEFIRKVGWKALFGFTTKQHLPVLSIAFFTATVSALTLPAMAVLYGLMFRQFAEFGSGKIAGDVLLRNISKYCIYLTGVVSLNWLSNSIYFAMFLTFGELQARSARDRMFNALIQKDMAWYDTRQSGVAAFLPAIQMQIRDLQLSVSGPFGEGLQCIVQAIGALAVAFYFAWNLTLVIIASVPLIYIVMALLSKRFTARAHEQADKLQQALKYVTNAIQSIETVKCFNGERLELQRYIGFIGLAAALYVRQANIRSLQVGFMQFITLSIFVQGFWYGSHLVTSGQKNAGDVVTTFWGALMAVQGISGFLPQFITLQKGRVAGARLQALMAQMSKNDLGTELRGKLRPDRCPGDVVFKKVTFAYPTRSDQPAIRDVSVFFPAGETTFVIGRSGSGKSTLGQLLVRFYQANAGEIFLDGVGLEQLDVQWLRENITLVEQHSVLFNDTIRRNVELARQGQNVGREEVEEAVKFALLQQMVQELPDGLDTLVGMKGDAMSGGQLQRMALARARLRDTPVLVLDESTSALDYITRSAILEAIRTWRRGKTTIVITHDVSQIGPDDFVYVLDNARVVQEGYRKVLEAEPNSIWQTFLASQEDDMDAEDKEEDEDDDGTEEILSLYAGSWGMRTPPRPTSALFFNEQLLSPILSPGRNSMLVTGGRRLSIPTSESDASDGNLKPPALPASVMRSHEARSFQSRPLSMVSNRRVSRNISYPRPISVTQEVPLRLDLPAIKQRRQRCSANRKSKDITPDNPAHPPTPEPLSLREIIGTVWPTLTWRYRLILIGAFMCAFTHAGATPTFGFVFARLLSTFYVGTDQKHLALTYALSILGIAIADGLATYGFHFLFDVCAQAWVSILKEQAMRRILMQPREFFDREENSVSRIAECLDQFAEEARNLPGRFAGIVVVIVTMIIIAIIWSLITCWKLTLVALGCGPVLYAITWCYNKISSRWETLCNEADENVGQVLHETFANIRTVRCLVLEEVFRKKHKKATTTALKIGMKRALYSGSIFGLNYAGVLFVTALFFWYGAFVLSRGEFSTTRILQAFAILLLSVNHTNYIGNYMPQINTARDAGSRLLRLARLPQNSHELGGTVQIQSAGDVVFEGVSFTYPTRKENPVLHSVSFNIARGSCTAIVGSSGSGKSTIAALLLKLYQTDSRGLAAGRGDLSISGHNIKTLHTAMLRSRMAIVSQSPVLFPGTIADNIAYGLSPSSSRATLESIRRAASAAGVADFIASLPQGYQTLLGEGGTSLSGGQAQRIAISRALVRDPDILILDEATSALDVESGGVVRETIQRLVMEKGRHMTVIIITHAREMMSIAEHIIMLDKGRVVEEGSFDELKRKRGQFSRLLRGDAEGL</sequence>
<feature type="transmembrane region" description="Helical" evidence="8">
    <location>
        <begin position="844"/>
        <end position="877"/>
    </location>
</feature>
<dbReference type="InterPro" id="IPR036640">
    <property type="entry name" value="ABC1_TM_sf"/>
</dbReference>
<keyword evidence="5 8" id="KW-1133">Transmembrane helix</keyword>
<dbReference type="PANTHER" id="PTHR43394">
    <property type="entry name" value="ATP-DEPENDENT PERMEASE MDL1, MITOCHONDRIAL"/>
    <property type="match status" value="1"/>
</dbReference>
<feature type="transmembrane region" description="Helical" evidence="8">
    <location>
        <begin position="921"/>
        <end position="941"/>
    </location>
</feature>
<dbReference type="InterPro" id="IPR017871">
    <property type="entry name" value="ABC_transporter-like_CS"/>
</dbReference>
<evidence type="ECO:0000259" key="9">
    <source>
        <dbReference type="PROSITE" id="PS50893"/>
    </source>
</evidence>
<feature type="transmembrane region" description="Helical" evidence="8">
    <location>
        <begin position="947"/>
        <end position="964"/>
    </location>
</feature>
<keyword evidence="4" id="KW-0067">ATP-binding</keyword>
<dbReference type="Pfam" id="PF00664">
    <property type="entry name" value="ABC_membrane"/>
    <property type="match status" value="2"/>
</dbReference>
<dbReference type="GO" id="GO:0016887">
    <property type="term" value="F:ATP hydrolysis activity"/>
    <property type="evidence" value="ECO:0007669"/>
    <property type="project" value="InterPro"/>
</dbReference>
<dbReference type="GO" id="GO:0015421">
    <property type="term" value="F:ABC-type oligopeptide transporter activity"/>
    <property type="evidence" value="ECO:0007669"/>
    <property type="project" value="TreeGrafter"/>
</dbReference>
<dbReference type="FunFam" id="3.40.50.300:FF:001471">
    <property type="entry name" value="P-loop containing nucleoside triphosphate hydrolase protein"/>
    <property type="match status" value="2"/>
</dbReference>
<dbReference type="Pfam" id="PF00005">
    <property type="entry name" value="ABC_tran"/>
    <property type="match status" value="2"/>
</dbReference>
<evidence type="ECO:0000256" key="6">
    <source>
        <dbReference type="ARBA" id="ARBA00023136"/>
    </source>
</evidence>
<evidence type="ECO:0000256" key="4">
    <source>
        <dbReference type="ARBA" id="ARBA00022840"/>
    </source>
</evidence>
<dbReference type="Gene3D" id="3.40.50.300">
    <property type="entry name" value="P-loop containing nucleotide triphosphate hydrolases"/>
    <property type="match status" value="2"/>
</dbReference>
<keyword evidence="6 8" id="KW-0472">Membrane</keyword>
<dbReference type="SUPFAM" id="SSF90123">
    <property type="entry name" value="ABC transporter transmembrane region"/>
    <property type="match status" value="2"/>
</dbReference>
<proteinExistence type="predicted"/>
<dbReference type="Gene3D" id="1.20.1560.10">
    <property type="entry name" value="ABC transporter type 1, transmembrane domain"/>
    <property type="match status" value="2"/>
</dbReference>
<evidence type="ECO:0000256" key="3">
    <source>
        <dbReference type="ARBA" id="ARBA00022741"/>
    </source>
</evidence>
<feature type="transmembrane region" description="Helical" evidence="8">
    <location>
        <begin position="316"/>
        <end position="336"/>
    </location>
</feature>
<dbReference type="InterPro" id="IPR039421">
    <property type="entry name" value="Type_1_exporter"/>
</dbReference>
<dbReference type="CDD" id="cd18578">
    <property type="entry name" value="ABC_6TM_Pgp_ABCB1_D2_like"/>
    <property type="match status" value="1"/>
</dbReference>
<feature type="transmembrane region" description="Helical" evidence="8">
    <location>
        <begin position="1031"/>
        <end position="1051"/>
    </location>
</feature>
<dbReference type="PANTHER" id="PTHR43394:SF15">
    <property type="entry name" value="ALPHA-FACTOR-TRANSPORTING ATPASE"/>
    <property type="match status" value="1"/>
</dbReference>
<dbReference type="CDD" id="cd18577">
    <property type="entry name" value="ABC_6TM_Pgp_ABCB1_D1_like"/>
    <property type="match status" value="1"/>
</dbReference>
<dbReference type="PROSITE" id="PS50929">
    <property type="entry name" value="ABC_TM1F"/>
    <property type="match status" value="2"/>
</dbReference>
<dbReference type="GO" id="GO:0005524">
    <property type="term" value="F:ATP binding"/>
    <property type="evidence" value="ECO:0007669"/>
    <property type="project" value="UniProtKB-KW"/>
</dbReference>
<feature type="transmembrane region" description="Helical" evidence="8">
    <location>
        <begin position="278"/>
        <end position="296"/>
    </location>
</feature>
<evidence type="ECO:0000313" key="12">
    <source>
        <dbReference type="Proteomes" id="UP000481861"/>
    </source>
</evidence>
<dbReference type="PROSITE" id="PS50893">
    <property type="entry name" value="ABC_TRANSPORTER_2"/>
    <property type="match status" value="2"/>
</dbReference>